<name>A0A7D6GT95_9EURY</name>
<keyword evidence="3" id="KW-1185">Reference proteome</keyword>
<feature type="region of interest" description="Disordered" evidence="1">
    <location>
        <begin position="121"/>
        <end position="145"/>
    </location>
</feature>
<protein>
    <submittedName>
        <fullName evidence="2">Uncharacterized protein</fullName>
    </submittedName>
</protein>
<feature type="region of interest" description="Disordered" evidence="1">
    <location>
        <begin position="1"/>
        <end position="20"/>
    </location>
</feature>
<dbReference type="AlphaFoldDB" id="A0A7D6GT95"/>
<dbReference type="InterPro" id="IPR055536">
    <property type="entry name" value="DUF7112"/>
</dbReference>
<feature type="region of interest" description="Disordered" evidence="1">
    <location>
        <begin position="66"/>
        <end position="94"/>
    </location>
</feature>
<dbReference type="RefSeq" id="WP_180842704.1">
    <property type="nucleotide sequence ID" value="NZ_CP059154.1"/>
</dbReference>
<reference evidence="2 3" key="1">
    <citation type="submission" date="2020-07" db="EMBL/GenBank/DDBJ databases">
        <title>Natrinema (YPL30) sp. nov. and Haloterrigena xxxxxx (YPL8) sp. nov., isolated from a salt mine.</title>
        <authorList>
            <person name="Cui H."/>
        </authorList>
    </citation>
    <scope>NUCLEOTIDE SEQUENCE [LARGE SCALE GENOMIC DNA]</scope>
    <source>
        <strain evidence="2 3">YPL13</strain>
    </source>
</reference>
<dbReference type="EMBL" id="CP059154">
    <property type="protein sequence ID" value="QLK27543.1"/>
    <property type="molecule type" value="Genomic_DNA"/>
</dbReference>
<evidence type="ECO:0000313" key="2">
    <source>
        <dbReference type="EMBL" id="QLK27543.1"/>
    </source>
</evidence>
<evidence type="ECO:0000313" key="3">
    <source>
        <dbReference type="Proteomes" id="UP000510869"/>
    </source>
</evidence>
<gene>
    <name evidence="2" type="ORF">HYG81_08055</name>
</gene>
<dbReference type="GeneID" id="56143150"/>
<dbReference type="OrthoDB" id="198318at2157"/>
<sequence>MGDRIASDHPSVETVRSTCTETATGVKLEVPADERGAFPTDEVVRVALDGEELFARVERALTGDDLSIPGIYETPDQARDPSGATDRLTEWTTDHDVSGGGSVLIDVVEPEFLYGLRAPGETAYYDAREPPSDSLSEIAKDLEDQ</sequence>
<evidence type="ECO:0000256" key="1">
    <source>
        <dbReference type="SAM" id="MobiDB-lite"/>
    </source>
</evidence>
<accession>A0A7D6GT95</accession>
<feature type="compositionally biased region" description="Basic and acidic residues" evidence="1">
    <location>
        <begin position="1"/>
        <end position="11"/>
    </location>
</feature>
<dbReference type="Proteomes" id="UP000510869">
    <property type="component" value="Chromosome"/>
</dbReference>
<proteinExistence type="predicted"/>
<dbReference type="KEGG" id="nay:HYG81_08055"/>
<organism evidence="2 3">
    <name type="scientific">Natrinema zhouii</name>
    <dbReference type="NCBI Taxonomy" id="1710539"/>
    <lineage>
        <taxon>Archaea</taxon>
        <taxon>Methanobacteriati</taxon>
        <taxon>Methanobacteriota</taxon>
        <taxon>Stenosarchaea group</taxon>
        <taxon>Halobacteria</taxon>
        <taxon>Halobacteriales</taxon>
        <taxon>Natrialbaceae</taxon>
        <taxon>Natrinema</taxon>
    </lineage>
</organism>
<dbReference type="Pfam" id="PF23424">
    <property type="entry name" value="DUF7112"/>
    <property type="match status" value="1"/>
</dbReference>